<accession>A0A1B8G797</accession>
<dbReference type="GO" id="GO:0005737">
    <property type="term" value="C:cytoplasm"/>
    <property type="evidence" value="ECO:0007669"/>
    <property type="project" value="TreeGrafter"/>
</dbReference>
<feature type="compositionally biased region" description="Polar residues" evidence="5">
    <location>
        <begin position="379"/>
        <end position="391"/>
    </location>
</feature>
<dbReference type="AlphaFoldDB" id="A0A1B8G797"/>
<proteinExistence type="inferred from homology"/>
<comment type="function">
    <text evidence="2">The N-terminal domain binds to adenylyl cyclase, thereby enabling adenylyl cyclase to be activated by upstream regulatory signals, such as Ras. The C-terminal domain is required for normal cellular morphology and growth control.</text>
</comment>
<dbReference type="PANTHER" id="PTHR10652">
    <property type="entry name" value="ADENYLYL CYCLASE-ASSOCIATED PROTEIN"/>
    <property type="match status" value="1"/>
</dbReference>
<dbReference type="InterPro" id="IPR013912">
    <property type="entry name" value="Adenylate_cyclase-assoc_CAP_C"/>
</dbReference>
<dbReference type="PANTHER" id="PTHR10652:SF0">
    <property type="entry name" value="ADENYLYL CYCLASE-ASSOCIATED PROTEIN"/>
    <property type="match status" value="1"/>
</dbReference>
<dbReference type="InterPro" id="IPR053950">
    <property type="entry name" value="CAP_N"/>
</dbReference>
<feature type="domain" description="C-CAP/cofactor C-like" evidence="6">
    <location>
        <begin position="409"/>
        <end position="552"/>
    </location>
</feature>
<feature type="region of interest" description="Disordered" evidence="5">
    <location>
        <begin position="24"/>
        <end position="59"/>
    </location>
</feature>
<dbReference type="Pfam" id="PF21938">
    <property type="entry name" value="CAP_N"/>
    <property type="match status" value="1"/>
</dbReference>
<evidence type="ECO:0000256" key="3">
    <source>
        <dbReference type="ARBA" id="ARBA00072052"/>
    </source>
</evidence>
<dbReference type="GeneID" id="28843644"/>
<dbReference type="SUPFAM" id="SSF69340">
    <property type="entry name" value="C-terminal domain of adenylylcyclase associated protein"/>
    <property type="match status" value="1"/>
</dbReference>
<evidence type="ECO:0000256" key="4">
    <source>
        <dbReference type="RuleBase" id="RU000647"/>
    </source>
</evidence>
<dbReference type="SUPFAM" id="SSF101278">
    <property type="entry name" value="N-terminal domain of adenylylcyclase associated protein, CAP"/>
    <property type="match status" value="1"/>
</dbReference>
<dbReference type="InterPro" id="IPR018106">
    <property type="entry name" value="CAP_CS_N"/>
</dbReference>
<dbReference type="InterPro" id="IPR036222">
    <property type="entry name" value="CAP_N_sf"/>
</dbReference>
<dbReference type="PROSITE" id="PS01088">
    <property type="entry name" value="CAP_1"/>
    <property type="match status" value="1"/>
</dbReference>
<feature type="region of interest" description="Disordered" evidence="5">
    <location>
        <begin position="356"/>
        <end position="413"/>
    </location>
</feature>
<feature type="compositionally biased region" description="Low complexity" evidence="5">
    <location>
        <begin position="283"/>
        <end position="304"/>
    </location>
</feature>
<dbReference type="Gene3D" id="2.160.20.70">
    <property type="match status" value="1"/>
</dbReference>
<dbReference type="RefSeq" id="XP_018125441.2">
    <property type="nucleotide sequence ID" value="XM_018279661.2"/>
</dbReference>
<name>A0A1B8G797_9PEZI</name>
<dbReference type="Pfam" id="PF01213">
    <property type="entry name" value="CAP_N-CM"/>
    <property type="match status" value="1"/>
</dbReference>
<dbReference type="SMART" id="SM00673">
    <property type="entry name" value="CARP"/>
    <property type="match status" value="2"/>
</dbReference>
<dbReference type="STRING" id="342668.A0A1B8G797"/>
<dbReference type="PROSITE" id="PS51329">
    <property type="entry name" value="C_CAP_COFACTOR_C"/>
    <property type="match status" value="1"/>
</dbReference>
<comment type="similarity">
    <text evidence="1 4">Belongs to the CAP family.</text>
</comment>
<dbReference type="Pfam" id="PF08603">
    <property type="entry name" value="CAP_C"/>
    <property type="match status" value="1"/>
</dbReference>
<evidence type="ECO:0000256" key="5">
    <source>
        <dbReference type="SAM" id="MobiDB-lite"/>
    </source>
</evidence>
<gene>
    <name evidence="7" type="ORF">VE01_10258</name>
</gene>
<feature type="compositionally biased region" description="Pro residues" evidence="5">
    <location>
        <begin position="305"/>
        <end position="317"/>
    </location>
</feature>
<keyword evidence="8" id="KW-1185">Reference proteome</keyword>
<dbReference type="GO" id="GO:0008179">
    <property type="term" value="F:adenylate cyclase binding"/>
    <property type="evidence" value="ECO:0007669"/>
    <property type="project" value="TreeGrafter"/>
</dbReference>
<evidence type="ECO:0000259" key="6">
    <source>
        <dbReference type="PROSITE" id="PS51329"/>
    </source>
</evidence>
<reference evidence="8" key="2">
    <citation type="journal article" date="2018" name="Nat. Commun.">
        <title>Extreme sensitivity to ultraviolet light in the fungal pathogen causing white-nose syndrome of bats.</title>
        <authorList>
            <person name="Palmer J.M."/>
            <person name="Drees K.P."/>
            <person name="Foster J.T."/>
            <person name="Lindner D.L."/>
        </authorList>
    </citation>
    <scope>NUCLEOTIDE SEQUENCE [LARGE SCALE GENOMIC DNA]</scope>
    <source>
        <strain evidence="8">UAMH 10579</strain>
    </source>
</reference>
<feature type="compositionally biased region" description="Low complexity" evidence="5">
    <location>
        <begin position="45"/>
        <end position="59"/>
    </location>
</feature>
<dbReference type="GO" id="GO:0007015">
    <property type="term" value="P:actin filament organization"/>
    <property type="evidence" value="ECO:0007669"/>
    <property type="project" value="TreeGrafter"/>
</dbReference>
<dbReference type="FunFam" id="1.25.40.330:FF:000001">
    <property type="entry name" value="Adenylyl cyclase-associated protein"/>
    <property type="match status" value="1"/>
</dbReference>
<sequence length="573" mass="60854">MAANMNNLTTLIKRLEAATSRLEDLVTPAFEDPASSTPKENGDNSTTTRTPAPSGSSTPAAGIAAGAVGAAAAAPVAAAAAANTISPPKPADDPVPESVEDFDTFLDTSVKKYVDLSVEIGGAIAAQAARVAKVFQNERTLLLISTMSKKPDSSGSEYMELLKPLQQEIRTVIDVKDANRGSELSNQLSAVAESIGVIAWVTMDTKPYKHVDDSLGSAQYFGNRVLKEFKEKDPQQVQWIQSYYQIFKDLSAYVKTTFPHGLTWNANGVSPKEAMKTVSSRESTPTQGPSSSPSPSQASSAAAGGPPPPPPPPPGPAPKFDIKEVAKPAAAVGGIGAVFSELNKGDSVTKGLKKVSANEMTHKNPSLRASSIVPDRSESSLSPTSSINRNKSPAPRKTPKPESLRTKKPPKKELDGNKWIIENFDNEAEMVVIDASISQSILISRCSKTTIKINGKANAISIDNTARLSLVIDSLVSSVDVVKSSNFALQVMGTLPTILLDQVDGAQMYLSKDSMKTEVFSSKSSSVNLNIIEGEENDEGEGGDFKEMALPEQIRTYINEKGQLISEIVEHAG</sequence>
<dbReference type="GO" id="GO:0003779">
    <property type="term" value="F:actin binding"/>
    <property type="evidence" value="ECO:0007669"/>
    <property type="project" value="InterPro"/>
</dbReference>
<evidence type="ECO:0000313" key="8">
    <source>
        <dbReference type="Proteomes" id="UP000091956"/>
    </source>
</evidence>
<dbReference type="FunFam" id="2.160.20.70:FF:000008">
    <property type="entry name" value="Adenylyl cyclase-associated protein"/>
    <property type="match status" value="1"/>
</dbReference>
<dbReference type="InterPro" id="IPR013992">
    <property type="entry name" value="Adenylate_cyclase-assoc_CAP_N"/>
</dbReference>
<dbReference type="Gene3D" id="1.25.40.330">
    <property type="entry name" value="Adenylate cyclase-associated CAP, N-terminal domain"/>
    <property type="match status" value="1"/>
</dbReference>
<feature type="region of interest" description="Disordered" evidence="5">
    <location>
        <begin position="273"/>
        <end position="321"/>
    </location>
</feature>
<feature type="compositionally biased region" description="Basic and acidic residues" evidence="5">
    <location>
        <begin position="399"/>
        <end position="413"/>
    </location>
</feature>
<dbReference type="Proteomes" id="UP000091956">
    <property type="component" value="Unassembled WGS sequence"/>
</dbReference>
<protein>
    <recommendedName>
        <fullName evidence="3 4">Adenylyl cyclase-associated protein</fullName>
    </recommendedName>
</protein>
<reference evidence="7 8" key="1">
    <citation type="submission" date="2016-03" db="EMBL/GenBank/DDBJ databases">
        <title>Comparative genomics of Pseudogymnoascus destructans, the fungus causing white-nose syndrome of bats.</title>
        <authorList>
            <person name="Palmer J.M."/>
            <person name="Drees K.P."/>
            <person name="Foster J.T."/>
            <person name="Lindner D.L."/>
        </authorList>
    </citation>
    <scope>NUCLEOTIDE SEQUENCE [LARGE SCALE GENOMIC DNA]</scope>
    <source>
        <strain evidence="7 8">UAMH 10579</strain>
    </source>
</reference>
<evidence type="ECO:0000256" key="1">
    <source>
        <dbReference type="ARBA" id="ARBA00007659"/>
    </source>
</evidence>
<dbReference type="GO" id="GO:0019933">
    <property type="term" value="P:cAMP-mediated signaling"/>
    <property type="evidence" value="ECO:0007669"/>
    <property type="project" value="TreeGrafter"/>
</dbReference>
<organism evidence="7 8">
    <name type="scientific">Pseudogymnoascus verrucosus</name>
    <dbReference type="NCBI Taxonomy" id="342668"/>
    <lineage>
        <taxon>Eukaryota</taxon>
        <taxon>Fungi</taxon>
        <taxon>Dikarya</taxon>
        <taxon>Ascomycota</taxon>
        <taxon>Pezizomycotina</taxon>
        <taxon>Leotiomycetes</taxon>
        <taxon>Thelebolales</taxon>
        <taxon>Thelebolaceae</taxon>
        <taxon>Pseudogymnoascus</taxon>
    </lineage>
</organism>
<dbReference type="InterPro" id="IPR001837">
    <property type="entry name" value="Adenylate_cyclase-assoc_CAP"/>
</dbReference>
<evidence type="ECO:0000313" key="7">
    <source>
        <dbReference type="EMBL" id="OBT91708.2"/>
    </source>
</evidence>
<dbReference type="EMBL" id="KV460282">
    <property type="protein sequence ID" value="OBT91708.2"/>
    <property type="molecule type" value="Genomic_DNA"/>
</dbReference>
<evidence type="ECO:0000256" key="2">
    <source>
        <dbReference type="ARBA" id="ARBA00054756"/>
    </source>
</evidence>
<dbReference type="InterPro" id="IPR017901">
    <property type="entry name" value="C-CAP_CF_C-like"/>
</dbReference>
<dbReference type="InterPro" id="IPR006599">
    <property type="entry name" value="CARP_motif"/>
</dbReference>
<dbReference type="InterPro" id="IPR016098">
    <property type="entry name" value="CAP/MinC_C"/>
</dbReference>
<dbReference type="InterPro" id="IPR036223">
    <property type="entry name" value="CAP_C_sf"/>
</dbReference>